<dbReference type="OrthoDB" id="5278984at2759"/>
<protein>
    <recommendedName>
        <fullName evidence="8">Rhodopsin domain-containing protein</fullName>
    </recommendedName>
</protein>
<comment type="subcellular location">
    <subcellularLocation>
        <location evidence="1">Membrane</location>
        <topology evidence="1">Multi-pass membrane protein</topology>
    </subcellularLocation>
</comment>
<comment type="similarity">
    <text evidence="5">Belongs to the SAT4 family.</text>
</comment>
<reference evidence="9" key="1">
    <citation type="submission" date="2021-03" db="EMBL/GenBank/DDBJ databases">
        <authorList>
            <person name="Tagirdzhanova G."/>
        </authorList>
    </citation>
    <scope>NUCLEOTIDE SEQUENCE</scope>
</reference>
<feature type="compositionally biased region" description="Polar residues" evidence="6">
    <location>
        <begin position="306"/>
        <end position="325"/>
    </location>
</feature>
<sequence>MDLSTSILAQLDFGNREDHSQRTKVINIVVISTTFVIITARTLIRIGIIRQLSLEDIIIIFAALFQIGFSAEVLYALQFGLGKHVWLAATRFDNIIPQVRQIVEVLFFANITYITSITLVKLSIITCYIRVFPNKAMRWFCAIVGFLILSVWICSIFTTIFTCSSKVSDQWEFDNVNRKCIMVIPYYYFASAMNALTDIALTVAPVPLLLRINVSRREKFILCILFGMGLFAGACSIVRLVSLRNLYSVDISFQSSDTLDWSTIELGVGIFCASVPSFKPLLGRRWMTTTRTRETAVGAAAPAAKSHNNATTTTKQQPSNRTTTVQQQQQQQSSSSSSSSSSGGGGGGRYERLSGGQGSVVRMGGGGHAEDADDDDDAKKKKKKKPCGAVMEGIVTVRSLESGCWSEDPEKEIGIGMAM</sequence>
<feature type="region of interest" description="Disordered" evidence="6">
    <location>
        <begin position="295"/>
        <end position="390"/>
    </location>
</feature>
<dbReference type="PANTHER" id="PTHR33048">
    <property type="entry name" value="PTH11-LIKE INTEGRAL MEMBRANE PROTEIN (AFU_ORTHOLOGUE AFUA_5G11245)"/>
    <property type="match status" value="1"/>
</dbReference>
<name>A0A8H3HVB8_9LECA</name>
<gene>
    <name evidence="9" type="ORF">GOMPHAMPRED_000616</name>
</gene>
<feature type="transmembrane region" description="Helical" evidence="7">
    <location>
        <begin position="139"/>
        <end position="161"/>
    </location>
</feature>
<proteinExistence type="inferred from homology"/>
<feature type="compositionally biased region" description="Low complexity" evidence="6">
    <location>
        <begin position="295"/>
        <end position="304"/>
    </location>
</feature>
<evidence type="ECO:0000256" key="5">
    <source>
        <dbReference type="ARBA" id="ARBA00038359"/>
    </source>
</evidence>
<dbReference type="AlphaFoldDB" id="A0A8H3HVB8"/>
<feature type="transmembrane region" description="Helical" evidence="7">
    <location>
        <begin position="261"/>
        <end position="282"/>
    </location>
</feature>
<dbReference type="Pfam" id="PF20684">
    <property type="entry name" value="Fung_rhodopsin"/>
    <property type="match status" value="1"/>
</dbReference>
<dbReference type="Proteomes" id="UP000664169">
    <property type="component" value="Unassembled WGS sequence"/>
</dbReference>
<evidence type="ECO:0000256" key="4">
    <source>
        <dbReference type="ARBA" id="ARBA00023136"/>
    </source>
</evidence>
<organism evidence="9 10">
    <name type="scientific">Gomphillus americanus</name>
    <dbReference type="NCBI Taxonomy" id="1940652"/>
    <lineage>
        <taxon>Eukaryota</taxon>
        <taxon>Fungi</taxon>
        <taxon>Dikarya</taxon>
        <taxon>Ascomycota</taxon>
        <taxon>Pezizomycotina</taxon>
        <taxon>Lecanoromycetes</taxon>
        <taxon>OSLEUM clade</taxon>
        <taxon>Ostropomycetidae</taxon>
        <taxon>Ostropales</taxon>
        <taxon>Graphidaceae</taxon>
        <taxon>Gomphilloideae</taxon>
        <taxon>Gomphillus</taxon>
    </lineage>
</organism>
<dbReference type="EMBL" id="CAJPDQ010000001">
    <property type="protein sequence ID" value="CAF9903907.1"/>
    <property type="molecule type" value="Genomic_DNA"/>
</dbReference>
<dbReference type="InterPro" id="IPR049326">
    <property type="entry name" value="Rhodopsin_dom_fungi"/>
</dbReference>
<evidence type="ECO:0000256" key="6">
    <source>
        <dbReference type="SAM" id="MobiDB-lite"/>
    </source>
</evidence>
<evidence type="ECO:0000256" key="2">
    <source>
        <dbReference type="ARBA" id="ARBA00022692"/>
    </source>
</evidence>
<accession>A0A8H3HVB8</accession>
<feature type="transmembrane region" description="Helical" evidence="7">
    <location>
        <begin position="56"/>
        <end position="77"/>
    </location>
</feature>
<comment type="caution">
    <text evidence="9">The sequence shown here is derived from an EMBL/GenBank/DDBJ whole genome shotgun (WGS) entry which is preliminary data.</text>
</comment>
<keyword evidence="4 7" id="KW-0472">Membrane</keyword>
<evidence type="ECO:0000256" key="3">
    <source>
        <dbReference type="ARBA" id="ARBA00022989"/>
    </source>
</evidence>
<feature type="domain" description="Rhodopsin" evidence="8">
    <location>
        <begin position="40"/>
        <end position="283"/>
    </location>
</feature>
<dbReference type="PANTHER" id="PTHR33048:SF47">
    <property type="entry name" value="INTEGRAL MEMBRANE PROTEIN-RELATED"/>
    <property type="match status" value="1"/>
</dbReference>
<evidence type="ECO:0000313" key="10">
    <source>
        <dbReference type="Proteomes" id="UP000664169"/>
    </source>
</evidence>
<keyword evidence="2 7" id="KW-0812">Transmembrane</keyword>
<evidence type="ECO:0000313" key="9">
    <source>
        <dbReference type="EMBL" id="CAF9903907.1"/>
    </source>
</evidence>
<feature type="transmembrane region" description="Helical" evidence="7">
    <location>
        <begin position="25"/>
        <end position="44"/>
    </location>
</feature>
<dbReference type="GO" id="GO:0016020">
    <property type="term" value="C:membrane"/>
    <property type="evidence" value="ECO:0007669"/>
    <property type="project" value="UniProtKB-SubCell"/>
</dbReference>
<keyword evidence="10" id="KW-1185">Reference proteome</keyword>
<feature type="transmembrane region" description="Helical" evidence="7">
    <location>
        <begin position="107"/>
        <end position="132"/>
    </location>
</feature>
<feature type="compositionally biased region" description="Low complexity" evidence="6">
    <location>
        <begin position="326"/>
        <end position="341"/>
    </location>
</feature>
<evidence type="ECO:0000256" key="7">
    <source>
        <dbReference type="SAM" id="Phobius"/>
    </source>
</evidence>
<feature type="transmembrane region" description="Helical" evidence="7">
    <location>
        <begin position="220"/>
        <end position="241"/>
    </location>
</feature>
<evidence type="ECO:0000256" key="1">
    <source>
        <dbReference type="ARBA" id="ARBA00004141"/>
    </source>
</evidence>
<evidence type="ECO:0000259" key="8">
    <source>
        <dbReference type="Pfam" id="PF20684"/>
    </source>
</evidence>
<dbReference type="InterPro" id="IPR052337">
    <property type="entry name" value="SAT4-like"/>
</dbReference>
<keyword evidence="3 7" id="KW-1133">Transmembrane helix</keyword>
<feature type="compositionally biased region" description="Gly residues" evidence="6">
    <location>
        <begin position="355"/>
        <end position="367"/>
    </location>
</feature>
<feature type="transmembrane region" description="Helical" evidence="7">
    <location>
        <begin position="186"/>
        <end position="208"/>
    </location>
</feature>